<evidence type="ECO:0000256" key="1">
    <source>
        <dbReference type="ARBA" id="ARBA00004127"/>
    </source>
</evidence>
<keyword evidence="7" id="KW-1185">Reference proteome</keyword>
<dbReference type="InterPro" id="IPR007318">
    <property type="entry name" value="Phopholipid_MeTrfase"/>
</dbReference>
<comment type="subcellular location">
    <subcellularLocation>
        <location evidence="1">Endomembrane system</location>
        <topology evidence="1">Multi-pass membrane protein</topology>
    </subcellularLocation>
</comment>
<keyword evidence="3 5" id="KW-1133">Transmembrane helix</keyword>
<feature type="transmembrane region" description="Helical" evidence="5">
    <location>
        <begin position="12"/>
        <end position="31"/>
    </location>
</feature>
<evidence type="ECO:0000256" key="4">
    <source>
        <dbReference type="ARBA" id="ARBA00023136"/>
    </source>
</evidence>
<evidence type="ECO:0000256" key="2">
    <source>
        <dbReference type="ARBA" id="ARBA00022692"/>
    </source>
</evidence>
<evidence type="ECO:0000256" key="5">
    <source>
        <dbReference type="SAM" id="Phobius"/>
    </source>
</evidence>
<dbReference type="Gene3D" id="1.20.120.1630">
    <property type="match status" value="1"/>
</dbReference>
<gene>
    <name evidence="6" type="ORF">I9W95_07040</name>
</gene>
<evidence type="ECO:0000313" key="6">
    <source>
        <dbReference type="EMBL" id="MCA6063358.1"/>
    </source>
</evidence>
<keyword evidence="4 5" id="KW-0472">Membrane</keyword>
<evidence type="ECO:0000256" key="3">
    <source>
        <dbReference type="ARBA" id="ARBA00022989"/>
    </source>
</evidence>
<protein>
    <submittedName>
        <fullName evidence="6">Isoprenylcysteine carboxylmethyltransferase family protein</fullName>
    </submittedName>
</protein>
<dbReference type="Proteomes" id="UP000714380">
    <property type="component" value="Unassembled WGS sequence"/>
</dbReference>
<dbReference type="EMBL" id="JAEDAH010000035">
    <property type="protein sequence ID" value="MCA6063358.1"/>
    <property type="molecule type" value="Genomic_DNA"/>
</dbReference>
<reference evidence="6 7" key="1">
    <citation type="submission" date="2020-12" db="EMBL/GenBank/DDBJ databases">
        <title>Novel Thalassolituus-related marine hydrocarbonoclastic bacteria mediated algae-derived hydrocarbons mineralization in twilight zone of the northern South China Sea.</title>
        <authorList>
            <person name="Dong C."/>
        </authorList>
    </citation>
    <scope>NUCLEOTIDE SEQUENCE [LARGE SCALE GENOMIC DNA]</scope>
    <source>
        <strain evidence="6 7">IMCC1826</strain>
    </source>
</reference>
<accession>A0ABS7ZNT8</accession>
<name>A0ABS7ZNT8_9GAMM</name>
<comment type="caution">
    <text evidence="6">The sequence shown here is derived from an EMBL/GenBank/DDBJ whole genome shotgun (WGS) entry which is preliminary data.</text>
</comment>
<evidence type="ECO:0000313" key="7">
    <source>
        <dbReference type="Proteomes" id="UP000714380"/>
    </source>
</evidence>
<organism evidence="6 7">
    <name type="scientific">Thalassolituus marinus</name>
    <dbReference type="NCBI Taxonomy" id="671053"/>
    <lineage>
        <taxon>Bacteria</taxon>
        <taxon>Pseudomonadati</taxon>
        <taxon>Pseudomonadota</taxon>
        <taxon>Gammaproteobacteria</taxon>
        <taxon>Oceanospirillales</taxon>
        <taxon>Oceanospirillaceae</taxon>
        <taxon>Thalassolituus</taxon>
    </lineage>
</organism>
<dbReference type="Pfam" id="PF04191">
    <property type="entry name" value="PEMT"/>
    <property type="match status" value="1"/>
</dbReference>
<feature type="transmembrane region" description="Helical" evidence="5">
    <location>
        <begin position="95"/>
        <end position="122"/>
    </location>
</feature>
<sequence>MAFLEHKVPPPLVALICALLMWQLSSLGWQWQSADAVRYGLVAVLVTCAVVCDMGGLTAFLRRRTTINPLNIRKASTLVTSGVYQVTRNPMYLGLALLLCAWWLWLQSISAAAGVIAFVVYITRFQIVPEERVLLELFGEEYSDYCRQVRRWL</sequence>
<feature type="transmembrane region" description="Helical" evidence="5">
    <location>
        <begin position="37"/>
        <end position="61"/>
    </location>
</feature>
<keyword evidence="2 5" id="KW-0812">Transmembrane</keyword>
<proteinExistence type="predicted"/>
<dbReference type="PANTHER" id="PTHR12714">
    <property type="entry name" value="PROTEIN-S ISOPRENYLCYSTEINE O-METHYLTRANSFERASE"/>
    <property type="match status" value="1"/>
</dbReference>
<dbReference type="PANTHER" id="PTHR12714:SF24">
    <property type="entry name" value="SLR1182 PROTEIN"/>
    <property type="match status" value="1"/>
</dbReference>
<dbReference type="RefSeq" id="WP_225673292.1">
    <property type="nucleotide sequence ID" value="NZ_JAEDAH010000035.1"/>
</dbReference>